<organism evidence="1 3">
    <name type="scientific">Ooceraea biroi</name>
    <name type="common">Clonal raider ant</name>
    <name type="synonym">Cerapachys biroi</name>
    <dbReference type="NCBI Taxonomy" id="2015173"/>
    <lineage>
        <taxon>Eukaryota</taxon>
        <taxon>Metazoa</taxon>
        <taxon>Ecdysozoa</taxon>
        <taxon>Arthropoda</taxon>
        <taxon>Hexapoda</taxon>
        <taxon>Insecta</taxon>
        <taxon>Pterygota</taxon>
        <taxon>Neoptera</taxon>
        <taxon>Endopterygota</taxon>
        <taxon>Hymenoptera</taxon>
        <taxon>Apocrita</taxon>
        <taxon>Aculeata</taxon>
        <taxon>Formicoidea</taxon>
        <taxon>Formicidae</taxon>
        <taxon>Dorylinae</taxon>
        <taxon>Ooceraea</taxon>
    </lineage>
</organism>
<evidence type="ECO:0000313" key="1">
    <source>
        <dbReference type="EMBL" id="RLU23261.1"/>
    </source>
</evidence>
<dbReference type="EMBL" id="QOIP01000004">
    <property type="protein sequence ID" value="RLU23261.1"/>
    <property type="molecule type" value="Genomic_DNA"/>
</dbReference>
<dbReference type="PANTHER" id="PTHR47326">
    <property type="entry name" value="TRANSPOSABLE ELEMENT TC3 TRANSPOSASE-LIKE PROTEIN"/>
    <property type="match status" value="1"/>
</dbReference>
<gene>
    <name evidence="1" type="ORF">DMN91_003464</name>
    <name evidence="2" type="ORF">DMN91_003465</name>
</gene>
<reference evidence="1 3" key="1">
    <citation type="journal article" date="2018" name="Genome Res.">
        <title>The genomic architecture and molecular evolution of ant odorant receptors.</title>
        <authorList>
            <person name="McKenzie S.K."/>
            <person name="Kronauer D.J.C."/>
        </authorList>
    </citation>
    <scope>NUCLEOTIDE SEQUENCE [LARGE SCALE GENOMIC DNA]</scope>
    <source>
        <strain evidence="1">Clonal line C1</strain>
    </source>
</reference>
<dbReference type="GO" id="GO:0003676">
    <property type="term" value="F:nucleic acid binding"/>
    <property type="evidence" value="ECO:0007669"/>
    <property type="project" value="InterPro"/>
</dbReference>
<accession>A0A3L8DS77</accession>
<evidence type="ECO:0008006" key="4">
    <source>
        <dbReference type="Google" id="ProtNLM"/>
    </source>
</evidence>
<dbReference type="Gene3D" id="3.30.420.10">
    <property type="entry name" value="Ribonuclease H-like superfamily/Ribonuclease H"/>
    <property type="match status" value="1"/>
</dbReference>
<name>A0A3L8DS77_OOCBI</name>
<dbReference type="AlphaFoldDB" id="A0A3L8DS77"/>
<evidence type="ECO:0000313" key="2">
    <source>
        <dbReference type="EMBL" id="RLU23262.1"/>
    </source>
</evidence>
<dbReference type="PANTHER" id="PTHR47326:SF1">
    <property type="entry name" value="HTH PSQ-TYPE DOMAIN-CONTAINING PROTEIN"/>
    <property type="match status" value="1"/>
</dbReference>
<comment type="caution">
    <text evidence="1">The sequence shown here is derived from an EMBL/GenBank/DDBJ whole genome shotgun (WGS) entry which is preliminary data.</text>
</comment>
<proteinExistence type="predicted"/>
<evidence type="ECO:0000313" key="3">
    <source>
        <dbReference type="Proteomes" id="UP000279307"/>
    </source>
</evidence>
<protein>
    <recommendedName>
        <fullName evidence="4">Tc1-like transposase DDE domain-containing protein</fullName>
    </recommendedName>
</protein>
<sequence length="261" mass="30654">MSHVAVHKTIKMSLGWHPFKRHTTQKLKPGDMPRRLNFCEWIIEHVNFNDAGNDVFFKNILWSDEAIFGSDGCINRHNEHHYAERNPHCRKQTKIQGRWTVNVWLGIIGDHVIGPEFIQGYVNPQYYTDFLLHRLNELLEDVPLAHRIGMMFQQDGHPAHSSRLARNILNQKFPEKWIGLHGPREWPPRSPDLTPLDFFAWGFLKNKVYETLPENAEVLKNRIRNACTEITPLMLKRVRENVMRRIALCLEENGGYIEHLL</sequence>
<dbReference type="InterPro" id="IPR036397">
    <property type="entry name" value="RNaseH_sf"/>
</dbReference>
<dbReference type="EMBL" id="QOIP01000004">
    <property type="protein sequence ID" value="RLU23262.1"/>
    <property type="molecule type" value="Genomic_DNA"/>
</dbReference>
<dbReference type="Proteomes" id="UP000279307">
    <property type="component" value="Chromosome 4"/>
</dbReference>
<dbReference type="OrthoDB" id="7553971at2759"/>
<reference evidence="1" key="2">
    <citation type="submission" date="2018-07" db="EMBL/GenBank/DDBJ databases">
        <authorList>
            <person name="Mckenzie S.K."/>
            <person name="Kronauer D.J.C."/>
        </authorList>
    </citation>
    <scope>NUCLEOTIDE SEQUENCE</scope>
    <source>
        <strain evidence="1">Clonal line C1</strain>
    </source>
</reference>